<reference evidence="1" key="1">
    <citation type="submission" date="2022-05" db="EMBL/GenBank/DDBJ databases">
        <title>Novel bacterial taxa in a minimal lignocellulolytic consortium and its capacity to transform plastics disclosed by genome-resolved metagenomics.</title>
        <authorList>
            <person name="Rodriguez C.A.D."/>
            <person name="Diaz-Garcia L."/>
            <person name="Herrera K."/>
            <person name="Tarazona N.A."/>
            <person name="Sproer C."/>
            <person name="Overmann J."/>
            <person name="Jimenez D.J."/>
        </authorList>
    </citation>
    <scope>NUCLEOTIDE SEQUENCE</scope>
    <source>
        <strain evidence="1">MAG5</strain>
    </source>
</reference>
<accession>A0A9J6ZCP7</accession>
<evidence type="ECO:0000313" key="2">
    <source>
        <dbReference type="Proteomes" id="UP001056756"/>
    </source>
</evidence>
<evidence type="ECO:0000313" key="1">
    <source>
        <dbReference type="EMBL" id="URN93807.1"/>
    </source>
</evidence>
<sequence>MKINWKHCIVGLLLLSITVLYFKESQENKKYVRYLSQEISNKHNVLIGSVFSLKDEIASLLNNHTNSITNKIIVERLYTISRLSQDLDYYVGNFGLAKGIQLQNKTSSVSNDFAWYFEHNDISMISNEEKTKLIELNELLDNWINEISHEYIGITREDQKDITKYNTNPFVKSDKWIRIIVELDKVSSDFSAAGKKIAQDPD</sequence>
<dbReference type="EMBL" id="CP097899">
    <property type="protein sequence ID" value="URN93807.1"/>
    <property type="molecule type" value="Genomic_DNA"/>
</dbReference>
<gene>
    <name evidence="1" type="ORF">NAG76_18545</name>
</gene>
<proteinExistence type="predicted"/>
<dbReference type="AlphaFoldDB" id="A0A9J6ZCP7"/>
<organism evidence="1 2">
    <name type="scientific">Candidatus Pristimantibacillus lignocellulolyticus</name>
    <dbReference type="NCBI Taxonomy" id="2994561"/>
    <lineage>
        <taxon>Bacteria</taxon>
        <taxon>Bacillati</taxon>
        <taxon>Bacillota</taxon>
        <taxon>Bacilli</taxon>
        <taxon>Bacillales</taxon>
        <taxon>Paenibacillaceae</taxon>
        <taxon>Candidatus Pristimantibacillus</taxon>
    </lineage>
</organism>
<dbReference type="KEGG" id="plig:NAG76_18545"/>
<dbReference type="Proteomes" id="UP001056756">
    <property type="component" value="Chromosome"/>
</dbReference>
<name>A0A9J6ZCP7_9BACL</name>
<protein>
    <submittedName>
        <fullName evidence="1">Uncharacterized protein</fullName>
    </submittedName>
</protein>